<protein>
    <submittedName>
        <fullName evidence="1">Uncharacterized protein</fullName>
    </submittedName>
</protein>
<gene>
    <name evidence="1" type="ORF">ACFPUY_31665</name>
</gene>
<organism evidence="1 2">
    <name type="scientific">Nonomuraea harbinensis</name>
    <dbReference type="NCBI Taxonomy" id="1286938"/>
    <lineage>
        <taxon>Bacteria</taxon>
        <taxon>Bacillati</taxon>
        <taxon>Actinomycetota</taxon>
        <taxon>Actinomycetes</taxon>
        <taxon>Streptosporangiales</taxon>
        <taxon>Streptosporangiaceae</taxon>
        <taxon>Nonomuraea</taxon>
    </lineage>
</organism>
<dbReference type="RefSeq" id="WP_219546815.1">
    <property type="nucleotide sequence ID" value="NZ_JAHKRN010000028.1"/>
</dbReference>
<keyword evidence="2" id="KW-1185">Reference proteome</keyword>
<evidence type="ECO:0000313" key="1">
    <source>
        <dbReference type="EMBL" id="MFC5819677.1"/>
    </source>
</evidence>
<proteinExistence type="predicted"/>
<evidence type="ECO:0000313" key="2">
    <source>
        <dbReference type="Proteomes" id="UP001596096"/>
    </source>
</evidence>
<name>A0ABW1C310_9ACTN</name>
<comment type="caution">
    <text evidence="1">The sequence shown here is derived from an EMBL/GenBank/DDBJ whole genome shotgun (WGS) entry which is preliminary data.</text>
</comment>
<accession>A0ABW1C310</accession>
<reference evidence="2" key="1">
    <citation type="journal article" date="2019" name="Int. J. Syst. Evol. Microbiol.">
        <title>The Global Catalogue of Microorganisms (GCM) 10K type strain sequencing project: providing services to taxonomists for standard genome sequencing and annotation.</title>
        <authorList>
            <consortium name="The Broad Institute Genomics Platform"/>
            <consortium name="The Broad Institute Genome Sequencing Center for Infectious Disease"/>
            <person name="Wu L."/>
            <person name="Ma J."/>
        </authorList>
    </citation>
    <scope>NUCLEOTIDE SEQUENCE [LARGE SCALE GENOMIC DNA]</scope>
    <source>
        <strain evidence="2">CGMCC 4.7106</strain>
    </source>
</reference>
<dbReference type="Proteomes" id="UP001596096">
    <property type="component" value="Unassembled WGS sequence"/>
</dbReference>
<sequence>MMLAPGGSVQRVRSVVQFLHCTVSSAGGGLMFAFIPHFDRRIFPLPNPTTPRTGSTEDQLPTMNIRECSPMAGDELALDGVGRIHLGVGVSG</sequence>
<dbReference type="EMBL" id="JBHSNW010000020">
    <property type="protein sequence ID" value="MFC5819677.1"/>
    <property type="molecule type" value="Genomic_DNA"/>
</dbReference>